<dbReference type="KEGG" id="aasc:A4S02_08865"/>
<dbReference type="RefSeq" id="WP_070323547.1">
    <property type="nucleotide sequence ID" value="NZ_CP015164.1"/>
</dbReference>
<evidence type="ECO:0000313" key="2">
    <source>
        <dbReference type="EMBL" id="AOW46859.1"/>
    </source>
</evidence>
<accession>A0A1D8QWZ5</accession>
<feature type="compositionally biased region" description="Basic and acidic residues" evidence="1">
    <location>
        <begin position="219"/>
        <end position="234"/>
    </location>
</feature>
<reference evidence="3" key="1">
    <citation type="submission" date="2016-04" db="EMBL/GenBank/DDBJ databases">
        <authorList>
            <person name="Jeon C.O."/>
            <person name="Cho G.Y."/>
            <person name="Jeong H.I."/>
            <person name="Kim K.H."/>
        </authorList>
    </citation>
    <scope>NUCLEOTIDE SEQUENCE [LARGE SCALE GENOMIC DNA]</scope>
    <source>
        <strain evidence="3">LMG 1590</strain>
    </source>
</reference>
<name>A0A1D8QWZ5_9PROT</name>
<feature type="compositionally biased region" description="Polar residues" evidence="1">
    <location>
        <begin position="173"/>
        <end position="187"/>
    </location>
</feature>
<dbReference type="AlphaFoldDB" id="A0A1D8QWZ5"/>
<proteinExistence type="predicted"/>
<organism evidence="2 3">
    <name type="scientific">Acetobacter ascendens</name>
    <dbReference type="NCBI Taxonomy" id="481146"/>
    <lineage>
        <taxon>Bacteria</taxon>
        <taxon>Pseudomonadati</taxon>
        <taxon>Pseudomonadota</taxon>
        <taxon>Alphaproteobacteria</taxon>
        <taxon>Acetobacterales</taxon>
        <taxon>Acetobacteraceae</taxon>
        <taxon>Acetobacter</taxon>
    </lineage>
</organism>
<feature type="compositionally biased region" description="Low complexity" evidence="1">
    <location>
        <begin position="198"/>
        <end position="218"/>
    </location>
</feature>
<evidence type="ECO:0008006" key="4">
    <source>
        <dbReference type="Google" id="ProtNLM"/>
    </source>
</evidence>
<protein>
    <recommendedName>
        <fullName evidence="4">OmpA-like domain-containing protein</fullName>
    </recommendedName>
</protein>
<gene>
    <name evidence="2" type="ORF">A4S02_08865</name>
</gene>
<dbReference type="EMBL" id="CP015164">
    <property type="protein sequence ID" value="AOW46859.1"/>
    <property type="molecule type" value="Genomic_DNA"/>
</dbReference>
<evidence type="ECO:0000256" key="1">
    <source>
        <dbReference type="SAM" id="MobiDB-lite"/>
    </source>
</evidence>
<feature type="compositionally biased region" description="Low complexity" evidence="1">
    <location>
        <begin position="156"/>
        <end position="172"/>
    </location>
</feature>
<sequence length="390" mass="40525">MLSRQPGRKRVRCAPSYCLVSISRSIRAAMPQPCLEHKRTLRSAIGLKPAVRLGMLMASGALLLGGCSPHKDAVDGTLSWVQHMRGGVIASQRPPPPGIYDPYPHVGLTPTQAPEMPSPQDRALVTQGLIRERNLAYRTVAANGSLIPDIPPPPSAAAQPPAKSAAPVSSSSTQSNGAAQDGSQQASLPEGVSGAIMDAADSSPDQNAQSSASQAGKASSKDSHANKKQDKTAETEPEVGLPEVRPKAAQTEIPASDIPQIPDGPPTAPSFPGFDVPSDAHVPDTIKPNYDLVDVKGTSFHFVSQSDVLSSGQENTLSKLKADHPNGPFFIRGFGNALSLSAQDQSDAVKLGLLRAQRLAAALIKLGVPSASIHVRGDAFGTGAKVAASP</sequence>
<evidence type="ECO:0000313" key="3">
    <source>
        <dbReference type="Proteomes" id="UP000175973"/>
    </source>
</evidence>
<dbReference type="Proteomes" id="UP000175973">
    <property type="component" value="Chromosome"/>
</dbReference>
<feature type="region of interest" description="Disordered" evidence="1">
    <location>
        <begin position="148"/>
        <end position="272"/>
    </location>
</feature>
<keyword evidence="3" id="KW-1185">Reference proteome</keyword>